<comment type="cofactor">
    <cofactor evidence="3">
        <name>Mg(2+)</name>
        <dbReference type="ChEBI" id="CHEBI:18420"/>
    </cofactor>
</comment>
<dbReference type="EMBL" id="MN740733">
    <property type="protein sequence ID" value="QHS81296.1"/>
    <property type="molecule type" value="Genomic_DNA"/>
</dbReference>
<evidence type="ECO:0000259" key="14">
    <source>
        <dbReference type="PROSITE" id="PS51975"/>
    </source>
</evidence>
<dbReference type="GO" id="GO:0032299">
    <property type="term" value="C:ribonuclease H2 complex"/>
    <property type="evidence" value="ECO:0007669"/>
    <property type="project" value="TreeGrafter"/>
</dbReference>
<keyword evidence="9" id="KW-0540">Nuclease</keyword>
<reference evidence="15" key="1">
    <citation type="journal article" date="2020" name="Nature">
        <title>Giant virus diversity and host interactions through global metagenomics.</title>
        <authorList>
            <person name="Schulz F."/>
            <person name="Roux S."/>
            <person name="Paez-Espino D."/>
            <person name="Jungbluth S."/>
            <person name="Walsh D.A."/>
            <person name="Denef V.J."/>
            <person name="McMahon K.D."/>
            <person name="Konstantinidis K.T."/>
            <person name="Eloe-Fadrosh E.A."/>
            <person name="Kyrpides N.C."/>
            <person name="Woyke T."/>
        </authorList>
    </citation>
    <scope>NUCLEOTIDE SEQUENCE</scope>
    <source>
        <strain evidence="15">GVMAG-S-1101161-73</strain>
    </source>
</reference>
<comment type="subcellular location">
    <subcellularLocation>
        <location evidence="4">Cytoplasm</location>
    </subcellularLocation>
</comment>
<dbReference type="InterPro" id="IPR012337">
    <property type="entry name" value="RNaseH-like_sf"/>
</dbReference>
<dbReference type="InterPro" id="IPR024567">
    <property type="entry name" value="RNase_HII/HIII_dom"/>
</dbReference>
<comment type="similarity">
    <text evidence="5">Belongs to the RNase HII family.</text>
</comment>
<dbReference type="EC" id="3.1.26.4" evidence="6"/>
<evidence type="ECO:0000313" key="15">
    <source>
        <dbReference type="EMBL" id="QHS81296.1"/>
    </source>
</evidence>
<comment type="cofactor">
    <cofactor evidence="2">
        <name>Mn(2+)</name>
        <dbReference type="ChEBI" id="CHEBI:29035"/>
    </cofactor>
</comment>
<sequence>MKTTFSLGEAIEIGLDEAGRGCFWGPIYAGAVIWAPEEEWTDKQREVAPLINDSKKISEKKRDAIAAAIKVNAIDWGVGQVSAKEIDEKGMTWANQEAFRRAMAACSAGLKPSLLLIDGVLGLPSDDNYGYSNANSYANVKFQCIPGGDGLYLPIAAASILAKVAKDTYVKEWSAASEDNAAVAAQYDLLKNKGYGTAKHREGLKAHGAHEQHRKQFIRNWL</sequence>
<dbReference type="GO" id="GO:0005737">
    <property type="term" value="C:cytoplasm"/>
    <property type="evidence" value="ECO:0007669"/>
    <property type="project" value="UniProtKB-SubCell"/>
</dbReference>
<evidence type="ECO:0000256" key="6">
    <source>
        <dbReference type="ARBA" id="ARBA00012180"/>
    </source>
</evidence>
<evidence type="ECO:0000256" key="1">
    <source>
        <dbReference type="ARBA" id="ARBA00000077"/>
    </source>
</evidence>
<evidence type="ECO:0000256" key="4">
    <source>
        <dbReference type="ARBA" id="ARBA00004496"/>
    </source>
</evidence>
<dbReference type="InterPro" id="IPR001352">
    <property type="entry name" value="RNase_HII/HIII"/>
</dbReference>
<dbReference type="Pfam" id="PF01351">
    <property type="entry name" value="RNase_HII"/>
    <property type="match status" value="1"/>
</dbReference>
<keyword evidence="13" id="KW-0464">Manganese</keyword>
<evidence type="ECO:0000256" key="2">
    <source>
        <dbReference type="ARBA" id="ARBA00001936"/>
    </source>
</evidence>
<comment type="catalytic activity">
    <reaction evidence="1">
        <text>Endonucleolytic cleavage to 5'-phosphomonoester.</text>
        <dbReference type="EC" id="3.1.26.4"/>
    </reaction>
</comment>
<dbReference type="Gene3D" id="3.30.420.10">
    <property type="entry name" value="Ribonuclease H-like superfamily/Ribonuclease H"/>
    <property type="match status" value="1"/>
</dbReference>
<dbReference type="SUPFAM" id="SSF53098">
    <property type="entry name" value="Ribonuclease H-like"/>
    <property type="match status" value="1"/>
</dbReference>
<evidence type="ECO:0000256" key="10">
    <source>
        <dbReference type="ARBA" id="ARBA00022723"/>
    </source>
</evidence>
<evidence type="ECO:0000256" key="5">
    <source>
        <dbReference type="ARBA" id="ARBA00007383"/>
    </source>
</evidence>
<keyword evidence="12" id="KW-0378">Hydrolase</keyword>
<feature type="domain" description="RNase H type-2" evidence="14">
    <location>
        <begin position="10"/>
        <end position="222"/>
    </location>
</feature>
<protein>
    <recommendedName>
        <fullName evidence="7">Ribonuclease HII</fullName>
        <ecNumber evidence="6">3.1.26.4</ecNumber>
    </recommendedName>
</protein>
<dbReference type="GO" id="GO:0006298">
    <property type="term" value="P:mismatch repair"/>
    <property type="evidence" value="ECO:0007669"/>
    <property type="project" value="TreeGrafter"/>
</dbReference>
<dbReference type="AlphaFoldDB" id="A0A6C0ANV7"/>
<evidence type="ECO:0000256" key="13">
    <source>
        <dbReference type="ARBA" id="ARBA00023211"/>
    </source>
</evidence>
<keyword evidence="8" id="KW-0963">Cytoplasm</keyword>
<evidence type="ECO:0000256" key="8">
    <source>
        <dbReference type="ARBA" id="ARBA00022490"/>
    </source>
</evidence>
<evidence type="ECO:0000256" key="11">
    <source>
        <dbReference type="ARBA" id="ARBA00022759"/>
    </source>
</evidence>
<dbReference type="GO" id="GO:0043137">
    <property type="term" value="P:DNA replication, removal of RNA primer"/>
    <property type="evidence" value="ECO:0007669"/>
    <property type="project" value="TreeGrafter"/>
</dbReference>
<evidence type="ECO:0000256" key="7">
    <source>
        <dbReference type="ARBA" id="ARBA00019179"/>
    </source>
</evidence>
<dbReference type="PANTHER" id="PTHR10954:SF18">
    <property type="entry name" value="RIBONUCLEASE HII"/>
    <property type="match status" value="1"/>
</dbReference>
<keyword evidence="10" id="KW-0479">Metal-binding</keyword>
<evidence type="ECO:0000256" key="9">
    <source>
        <dbReference type="ARBA" id="ARBA00022722"/>
    </source>
</evidence>
<dbReference type="PROSITE" id="PS51975">
    <property type="entry name" value="RNASE_H_2"/>
    <property type="match status" value="1"/>
</dbReference>
<accession>A0A6C0ANV7</accession>
<proteinExistence type="inferred from homology"/>
<dbReference type="CDD" id="cd07182">
    <property type="entry name" value="RNase_HII_bacteria_HII_like"/>
    <property type="match status" value="1"/>
</dbReference>
<organism evidence="15">
    <name type="scientific">viral metagenome</name>
    <dbReference type="NCBI Taxonomy" id="1070528"/>
    <lineage>
        <taxon>unclassified sequences</taxon>
        <taxon>metagenomes</taxon>
        <taxon>organismal metagenomes</taxon>
    </lineage>
</organism>
<dbReference type="GO" id="GO:0003723">
    <property type="term" value="F:RNA binding"/>
    <property type="evidence" value="ECO:0007669"/>
    <property type="project" value="InterPro"/>
</dbReference>
<keyword evidence="11" id="KW-0255">Endonuclease</keyword>
<dbReference type="GO" id="GO:0004523">
    <property type="term" value="F:RNA-DNA hybrid ribonuclease activity"/>
    <property type="evidence" value="ECO:0007669"/>
    <property type="project" value="UniProtKB-EC"/>
</dbReference>
<evidence type="ECO:0000256" key="12">
    <source>
        <dbReference type="ARBA" id="ARBA00022801"/>
    </source>
</evidence>
<dbReference type="InterPro" id="IPR022898">
    <property type="entry name" value="RNase_HII"/>
</dbReference>
<evidence type="ECO:0000256" key="3">
    <source>
        <dbReference type="ARBA" id="ARBA00001946"/>
    </source>
</evidence>
<dbReference type="InterPro" id="IPR036397">
    <property type="entry name" value="RNaseH_sf"/>
</dbReference>
<dbReference type="GO" id="GO:0046872">
    <property type="term" value="F:metal ion binding"/>
    <property type="evidence" value="ECO:0007669"/>
    <property type="project" value="UniProtKB-KW"/>
</dbReference>
<dbReference type="PANTHER" id="PTHR10954">
    <property type="entry name" value="RIBONUCLEASE H2 SUBUNIT A"/>
    <property type="match status" value="1"/>
</dbReference>
<name>A0A6C0ANV7_9ZZZZ</name>